<keyword evidence="1" id="KW-0472">Membrane</keyword>
<gene>
    <name evidence="2" type="ORF">ACFQJ4_03450</name>
</gene>
<evidence type="ECO:0000313" key="2">
    <source>
        <dbReference type="EMBL" id="MFC7234366.1"/>
    </source>
</evidence>
<dbReference type="GeneID" id="79266034"/>
<accession>A0ABD5ZLT9</accession>
<name>A0ABD5ZLT9_9EURY</name>
<keyword evidence="3" id="KW-1185">Reference proteome</keyword>
<feature type="transmembrane region" description="Helical" evidence="1">
    <location>
        <begin position="224"/>
        <end position="242"/>
    </location>
</feature>
<dbReference type="Proteomes" id="UP001596398">
    <property type="component" value="Unassembled WGS sequence"/>
</dbReference>
<dbReference type="EMBL" id="JBHTAP010000001">
    <property type="protein sequence ID" value="MFC7234366.1"/>
    <property type="molecule type" value="Genomic_DNA"/>
</dbReference>
<keyword evidence="1" id="KW-0812">Transmembrane</keyword>
<dbReference type="AlphaFoldDB" id="A0ABD5ZLT9"/>
<proteinExistence type="predicted"/>
<feature type="transmembrane region" description="Helical" evidence="1">
    <location>
        <begin position="51"/>
        <end position="71"/>
    </location>
</feature>
<feature type="transmembrane region" description="Helical" evidence="1">
    <location>
        <begin position="191"/>
        <end position="212"/>
    </location>
</feature>
<dbReference type="RefSeq" id="WP_276235367.1">
    <property type="nucleotide sequence ID" value="NZ_CP119802.1"/>
</dbReference>
<sequence>MSLLDDRSAGRATVAATAAAGLVGAGFAATRLLRAAVAGPPSAATGEVALLTAWLSTVFLYTPFLSALLLVADAPTRRRVALAGGLVYAFDLAVVAADALRYGATAGVAPTLLALPLARVATVLGVATAAWLAYHGGYERVAAAADGAPTHPLFAVVADEPLGPGLTLRRGVVSAGLGAAVAVGGRTAVGVALDLLGAVGGSAPAGAASFAARSRNTVVPPADLPVAWLATAVLLSAVLLVAGPRLRARDAATGAAVVFAGQAAVVLAATLLAPARPLSLVDPGGPLLAPLGDVVLFLGIAAGLATWSRDRDGTPRSVLPSRA</sequence>
<keyword evidence="1" id="KW-1133">Transmembrane helix</keyword>
<reference evidence="2 3" key="1">
    <citation type="journal article" date="2019" name="Int. J. Syst. Evol. Microbiol.">
        <title>The Global Catalogue of Microorganisms (GCM) 10K type strain sequencing project: providing services to taxonomists for standard genome sequencing and annotation.</title>
        <authorList>
            <consortium name="The Broad Institute Genomics Platform"/>
            <consortium name="The Broad Institute Genome Sequencing Center for Infectious Disease"/>
            <person name="Wu L."/>
            <person name="Ma J."/>
        </authorList>
    </citation>
    <scope>NUCLEOTIDE SEQUENCE [LARGE SCALE GENOMIC DNA]</scope>
    <source>
        <strain evidence="2 3">DT85</strain>
    </source>
</reference>
<protein>
    <submittedName>
        <fullName evidence="2">Uncharacterized protein</fullName>
    </submittedName>
</protein>
<evidence type="ECO:0000313" key="3">
    <source>
        <dbReference type="Proteomes" id="UP001596398"/>
    </source>
</evidence>
<feature type="transmembrane region" description="Helical" evidence="1">
    <location>
        <begin position="287"/>
        <end position="307"/>
    </location>
</feature>
<feature type="transmembrane region" description="Helical" evidence="1">
    <location>
        <begin position="112"/>
        <end position="134"/>
    </location>
</feature>
<feature type="transmembrane region" description="Helical" evidence="1">
    <location>
        <begin position="254"/>
        <end position="275"/>
    </location>
</feature>
<organism evidence="2 3">
    <name type="scientific">Halosegnis marinus</name>
    <dbReference type="NCBI Taxonomy" id="3034023"/>
    <lineage>
        <taxon>Archaea</taxon>
        <taxon>Methanobacteriati</taxon>
        <taxon>Methanobacteriota</taxon>
        <taxon>Stenosarchaea group</taxon>
        <taxon>Halobacteria</taxon>
        <taxon>Halobacteriales</taxon>
        <taxon>Natronomonadaceae</taxon>
        <taxon>Halosegnis</taxon>
    </lineage>
</organism>
<feature type="transmembrane region" description="Helical" evidence="1">
    <location>
        <begin position="80"/>
        <end position="100"/>
    </location>
</feature>
<comment type="caution">
    <text evidence="2">The sequence shown here is derived from an EMBL/GenBank/DDBJ whole genome shotgun (WGS) entry which is preliminary data.</text>
</comment>
<evidence type="ECO:0000256" key="1">
    <source>
        <dbReference type="SAM" id="Phobius"/>
    </source>
</evidence>